<dbReference type="InterPro" id="IPR050769">
    <property type="entry name" value="NAT_camello-type"/>
</dbReference>
<dbReference type="SUPFAM" id="SSF46785">
    <property type="entry name" value="Winged helix' DNA-binding domain"/>
    <property type="match status" value="1"/>
</dbReference>
<keyword evidence="2" id="KW-0805">Transcription regulation</keyword>
<dbReference type="Pfam" id="PF00583">
    <property type="entry name" value="Acetyltransf_1"/>
    <property type="match status" value="1"/>
</dbReference>
<protein>
    <submittedName>
        <fullName evidence="7">GNAT family N-acetyltransferase</fullName>
    </submittedName>
</protein>
<dbReference type="PROSITE" id="PS51186">
    <property type="entry name" value="GNAT"/>
    <property type="match status" value="1"/>
</dbReference>
<dbReference type="SUPFAM" id="SSF55729">
    <property type="entry name" value="Acyl-CoA N-acyltransferases (Nat)"/>
    <property type="match status" value="1"/>
</dbReference>
<dbReference type="Gene3D" id="1.10.10.10">
    <property type="entry name" value="Winged helix-like DNA-binding domain superfamily/Winged helix DNA-binding domain"/>
    <property type="match status" value="1"/>
</dbReference>
<accession>A0ABP8GVL0</accession>
<evidence type="ECO:0000259" key="6">
    <source>
        <dbReference type="PROSITE" id="PS51186"/>
    </source>
</evidence>
<keyword evidence="1" id="KW-0808">Transferase</keyword>
<dbReference type="Gene3D" id="3.40.630.30">
    <property type="match status" value="1"/>
</dbReference>
<reference evidence="8" key="1">
    <citation type="journal article" date="2019" name="Int. J. Syst. Evol. Microbiol.">
        <title>The Global Catalogue of Microorganisms (GCM) 10K type strain sequencing project: providing services to taxonomists for standard genome sequencing and annotation.</title>
        <authorList>
            <consortium name="The Broad Institute Genomics Platform"/>
            <consortium name="The Broad Institute Genome Sequencing Center for Infectious Disease"/>
            <person name="Wu L."/>
            <person name="Ma J."/>
        </authorList>
    </citation>
    <scope>NUCLEOTIDE SEQUENCE [LARGE SCALE GENOMIC DNA]</scope>
    <source>
        <strain evidence="8">JCM 17919</strain>
    </source>
</reference>
<feature type="domain" description="N-acetyltransferase" evidence="6">
    <location>
        <begin position="177"/>
        <end position="315"/>
    </location>
</feature>
<evidence type="ECO:0000313" key="7">
    <source>
        <dbReference type="EMBL" id="GAA4330573.1"/>
    </source>
</evidence>
<dbReference type="InterPro" id="IPR023187">
    <property type="entry name" value="Tscrpt_reg_MarR-type_CS"/>
</dbReference>
<organism evidence="7 8">
    <name type="scientific">Flaviaesturariibacter amylovorans</name>
    <dbReference type="NCBI Taxonomy" id="1084520"/>
    <lineage>
        <taxon>Bacteria</taxon>
        <taxon>Pseudomonadati</taxon>
        <taxon>Bacteroidota</taxon>
        <taxon>Chitinophagia</taxon>
        <taxon>Chitinophagales</taxon>
        <taxon>Chitinophagaceae</taxon>
        <taxon>Flaviaestuariibacter</taxon>
    </lineage>
</organism>
<feature type="domain" description="HTH marR-type" evidence="5">
    <location>
        <begin position="10"/>
        <end position="159"/>
    </location>
</feature>
<gene>
    <name evidence="7" type="ORF">GCM10023184_21800</name>
</gene>
<dbReference type="PROSITE" id="PS50995">
    <property type="entry name" value="HTH_MARR_2"/>
    <property type="match status" value="1"/>
</dbReference>
<dbReference type="InterPro" id="IPR000835">
    <property type="entry name" value="HTH_MarR-typ"/>
</dbReference>
<keyword evidence="8" id="KW-1185">Reference proteome</keyword>
<evidence type="ECO:0000256" key="3">
    <source>
        <dbReference type="ARBA" id="ARBA00023125"/>
    </source>
</evidence>
<dbReference type="PROSITE" id="PS01117">
    <property type="entry name" value="HTH_MARR_1"/>
    <property type="match status" value="1"/>
</dbReference>
<dbReference type="InterPro" id="IPR036388">
    <property type="entry name" value="WH-like_DNA-bd_sf"/>
</dbReference>
<comment type="caution">
    <text evidence="7">The sequence shown here is derived from an EMBL/GenBank/DDBJ whole genome shotgun (WGS) entry which is preliminary data.</text>
</comment>
<dbReference type="InterPro" id="IPR000182">
    <property type="entry name" value="GNAT_dom"/>
</dbReference>
<proteinExistence type="predicted"/>
<keyword evidence="4" id="KW-0804">Transcription</keyword>
<dbReference type="RefSeq" id="WP_345255737.1">
    <property type="nucleotide sequence ID" value="NZ_BAABGY010000007.1"/>
</dbReference>
<dbReference type="PANTHER" id="PTHR13947">
    <property type="entry name" value="GNAT FAMILY N-ACETYLTRANSFERASE"/>
    <property type="match status" value="1"/>
</dbReference>
<dbReference type="CDD" id="cd04301">
    <property type="entry name" value="NAT_SF"/>
    <property type="match status" value="1"/>
</dbReference>
<name>A0ABP8GVL0_9BACT</name>
<dbReference type="EMBL" id="BAABGY010000007">
    <property type="protein sequence ID" value="GAA4330573.1"/>
    <property type="molecule type" value="Genomic_DNA"/>
</dbReference>
<dbReference type="InterPro" id="IPR016181">
    <property type="entry name" value="Acyl_CoA_acyltransferase"/>
</dbReference>
<evidence type="ECO:0000313" key="8">
    <source>
        <dbReference type="Proteomes" id="UP001501725"/>
    </source>
</evidence>
<evidence type="ECO:0000259" key="5">
    <source>
        <dbReference type="PROSITE" id="PS50995"/>
    </source>
</evidence>
<evidence type="ECO:0000256" key="1">
    <source>
        <dbReference type="ARBA" id="ARBA00022679"/>
    </source>
</evidence>
<dbReference type="PANTHER" id="PTHR13947:SF37">
    <property type="entry name" value="LD18367P"/>
    <property type="match status" value="1"/>
</dbReference>
<evidence type="ECO:0000256" key="2">
    <source>
        <dbReference type="ARBA" id="ARBA00023015"/>
    </source>
</evidence>
<sequence length="315" mass="35828">MPDFYSRTGKMALGSRLRRLSDRITDEAAAIYQLYGNDFQPRWFPVFYVLSEQDGRTITEIASEIGHSHVSVSQIVKDLARNGYLEERAVSGDRRKNHVFLSELGRATAVRLQEQFRDVNDALEAAMAETSYNLWGAIAEWEHLLERKPLLRRVQELKKARESAEVQVVDYQPEYAAAFRALNEEWISKYFRMEAADYAALDHPDEKILQPGGHIFVALYGGEAVGVCALLKHTDGTWELAKMAVSPKAQGKNIGWLLGRRVIEKARELGATALFLESNTMLKPAVNLYYKLGFRKITGRPSPYERSNIQMELEL</sequence>
<dbReference type="InterPro" id="IPR036390">
    <property type="entry name" value="WH_DNA-bd_sf"/>
</dbReference>
<evidence type="ECO:0000256" key="4">
    <source>
        <dbReference type="ARBA" id="ARBA00023163"/>
    </source>
</evidence>
<keyword evidence="3" id="KW-0238">DNA-binding</keyword>
<dbReference type="Proteomes" id="UP001501725">
    <property type="component" value="Unassembled WGS sequence"/>
</dbReference>
<dbReference type="Pfam" id="PF12802">
    <property type="entry name" value="MarR_2"/>
    <property type="match status" value="1"/>
</dbReference>